<protein>
    <submittedName>
        <fullName evidence="1">Uncharacterized protein</fullName>
    </submittedName>
</protein>
<dbReference type="EMBL" id="RMVG01000006">
    <property type="protein sequence ID" value="RPE01204.1"/>
    <property type="molecule type" value="Genomic_DNA"/>
</dbReference>
<evidence type="ECO:0000313" key="1">
    <source>
        <dbReference type="EMBL" id="RPE01204.1"/>
    </source>
</evidence>
<dbReference type="OrthoDB" id="9814826at2"/>
<dbReference type="AlphaFoldDB" id="A0A3N4PNP6"/>
<keyword evidence="2" id="KW-1185">Reference proteome</keyword>
<dbReference type="Proteomes" id="UP000281332">
    <property type="component" value="Unassembled WGS sequence"/>
</dbReference>
<comment type="caution">
    <text evidence="1">The sequence shown here is derived from an EMBL/GenBank/DDBJ whole genome shotgun (WGS) entry which is preliminary data.</text>
</comment>
<accession>A0A3N4PNP6</accession>
<organism evidence="1 2">
    <name type="scientific">Candidatus Pantoea deserta</name>
    <dbReference type="NCBI Taxonomy" id="1869313"/>
    <lineage>
        <taxon>Bacteria</taxon>
        <taxon>Pseudomonadati</taxon>
        <taxon>Pseudomonadota</taxon>
        <taxon>Gammaproteobacteria</taxon>
        <taxon>Enterobacterales</taxon>
        <taxon>Erwiniaceae</taxon>
        <taxon>Pantoea</taxon>
    </lineage>
</organism>
<dbReference type="RefSeq" id="WP_123800814.1">
    <property type="nucleotide sequence ID" value="NZ_RMVG01000006.1"/>
</dbReference>
<sequence length="75" mass="8454">MAEALLAKLALFARQSETVNQAMSEQRQPFEPSVMQALHELRSQLHLNHGSDEQTQRQVAAILQQTLAQLKTVRS</sequence>
<name>A0A3N4PNP6_9GAMM</name>
<reference evidence="1 2" key="1">
    <citation type="submission" date="2018-11" db="EMBL/GenBank/DDBJ databases">
        <title>Whole genome sequencing of Pantoea sp. RIT388.</title>
        <authorList>
            <person name="Gan H.M."/>
            <person name="Hudson A.O."/>
        </authorList>
    </citation>
    <scope>NUCLEOTIDE SEQUENCE [LARGE SCALE GENOMIC DNA]</scope>
    <source>
        <strain evidence="1 2">RIT388</strain>
    </source>
</reference>
<gene>
    <name evidence="1" type="ORF">BBB56_10040</name>
</gene>
<proteinExistence type="predicted"/>
<evidence type="ECO:0000313" key="2">
    <source>
        <dbReference type="Proteomes" id="UP000281332"/>
    </source>
</evidence>